<accession>A0A8S5UW90</accession>
<dbReference type="EMBL" id="BK016153">
    <property type="protein sequence ID" value="DAF98700.1"/>
    <property type="molecule type" value="Genomic_DNA"/>
</dbReference>
<reference evidence="1" key="1">
    <citation type="journal article" date="2021" name="Proc. Natl. Acad. Sci. U.S.A.">
        <title>A Catalog of Tens of Thousands of Viruses from Human Metagenomes Reveals Hidden Associations with Chronic Diseases.</title>
        <authorList>
            <person name="Tisza M.J."/>
            <person name="Buck C.B."/>
        </authorList>
    </citation>
    <scope>NUCLEOTIDE SEQUENCE</scope>
    <source>
        <strain evidence="1">CtgaU3</strain>
    </source>
</reference>
<organism evidence="1">
    <name type="scientific">Siphoviridae sp. ctgaU3</name>
    <dbReference type="NCBI Taxonomy" id="2825609"/>
    <lineage>
        <taxon>Viruses</taxon>
        <taxon>Duplodnaviria</taxon>
        <taxon>Heunggongvirae</taxon>
        <taxon>Uroviricota</taxon>
        <taxon>Caudoviricetes</taxon>
    </lineage>
</organism>
<evidence type="ECO:0008006" key="2">
    <source>
        <dbReference type="Google" id="ProtNLM"/>
    </source>
</evidence>
<proteinExistence type="predicted"/>
<sequence length="140" mass="15889">MIRVSPFVKAMERACRERTRYAVYLGEVTVPRPDLPYILVKLPAVNMGNGEALDGQLRELSYLQPLTVVAATADRLLTVLDDTRAALEGYELQVGRQYVEPLKLSYSSGMFRDDQVELPEKGHPFYAVDMWQIRAVSRIN</sequence>
<name>A0A8S5UW90_9CAUD</name>
<evidence type="ECO:0000313" key="1">
    <source>
        <dbReference type="EMBL" id="DAF98700.1"/>
    </source>
</evidence>
<protein>
    <recommendedName>
        <fullName evidence="2">Tail terminator</fullName>
    </recommendedName>
</protein>